<protein>
    <submittedName>
        <fullName evidence="1">Uncharacterized protein</fullName>
    </submittedName>
</protein>
<sequence length="119" mass="11907">MQAPITSTILAVAIAAAGGSYVLEDGINKAHLHNLTADVENCRLELTADFGFTGGHRTQAQASAEVAACKVSSGTLLTVRVAPGGYDYSITGTSVDLPGYTATMDTAAGGGIVIAPPAA</sequence>
<gene>
    <name evidence="1" type="ORF">RM50_04550</name>
</gene>
<accession>A0A0B4DIS6</accession>
<dbReference type="EMBL" id="JWTB01000008">
    <property type="protein sequence ID" value="KIC68727.1"/>
    <property type="molecule type" value="Genomic_DNA"/>
</dbReference>
<evidence type="ECO:0000313" key="2">
    <source>
        <dbReference type="Proteomes" id="UP000031196"/>
    </source>
</evidence>
<dbReference type="OrthoDB" id="9849549at2"/>
<dbReference type="AlphaFoldDB" id="A0A0B4DIS6"/>
<organism evidence="1 2">
    <name type="scientific">Pseudarthrobacter phenanthrenivorans</name>
    <name type="common">Arthrobacter phenanthrenivorans</name>
    <dbReference type="NCBI Taxonomy" id="361575"/>
    <lineage>
        <taxon>Bacteria</taxon>
        <taxon>Bacillati</taxon>
        <taxon>Actinomycetota</taxon>
        <taxon>Actinomycetes</taxon>
        <taxon>Micrococcales</taxon>
        <taxon>Micrococcaceae</taxon>
        <taxon>Pseudarthrobacter</taxon>
    </lineage>
</organism>
<comment type="caution">
    <text evidence="1">The sequence shown here is derived from an EMBL/GenBank/DDBJ whole genome shotgun (WGS) entry which is preliminary data.</text>
</comment>
<dbReference type="Proteomes" id="UP000031196">
    <property type="component" value="Unassembled WGS sequence"/>
</dbReference>
<dbReference type="RefSeq" id="WP_043450435.1">
    <property type="nucleotide sequence ID" value="NZ_JWTB01000008.1"/>
</dbReference>
<name>A0A0B4DIS6_PSEPS</name>
<proteinExistence type="predicted"/>
<reference evidence="1 2" key="1">
    <citation type="submission" date="2014-12" db="EMBL/GenBank/DDBJ databases">
        <title>Genome sequencing of Arthrobacter phenanthrenivorans SWC37.</title>
        <authorList>
            <person name="Tan P.W."/>
            <person name="Chan K.-G."/>
        </authorList>
    </citation>
    <scope>NUCLEOTIDE SEQUENCE [LARGE SCALE GENOMIC DNA]</scope>
    <source>
        <strain evidence="1 2">SWC37</strain>
    </source>
</reference>
<evidence type="ECO:0000313" key="1">
    <source>
        <dbReference type="EMBL" id="KIC68727.1"/>
    </source>
</evidence>